<reference evidence="2 3" key="1">
    <citation type="journal article" date="2014" name="Agronomy (Basel)">
        <title>A Draft Genome Sequence for Ensete ventricosum, the Drought-Tolerant Tree Against Hunger.</title>
        <authorList>
            <person name="Harrison J."/>
            <person name="Moore K.A."/>
            <person name="Paszkiewicz K."/>
            <person name="Jones T."/>
            <person name="Grant M."/>
            <person name="Ambacheew D."/>
            <person name="Muzemil S."/>
            <person name="Studholme D.J."/>
        </authorList>
    </citation>
    <scope>NUCLEOTIDE SEQUENCE [LARGE SCALE GENOMIC DNA]</scope>
</reference>
<accession>A0A427ANB9</accession>
<feature type="region of interest" description="Disordered" evidence="1">
    <location>
        <begin position="1"/>
        <end position="36"/>
    </location>
</feature>
<gene>
    <name evidence="2" type="ORF">B296_00003169</name>
</gene>
<dbReference type="Proteomes" id="UP000287651">
    <property type="component" value="Unassembled WGS sequence"/>
</dbReference>
<sequence length="229" mass="25069">MSQECPSDNSNAEHRTEPNYPPQAEEVTTSGPTPNRFWRMMTDPGFSLPVSNPAPFVITAEAFLDLTNQVQALAGMVQTIVPYLPQLIQSVTIQSALLATPPQMESHVAPNREVQPEAEVPQRRTTKVHAASPDLDTLLSDSADSLREQVHQVHQQLDEVQKEVLKSKGEFGESSKGGSIQTTKEEGRQARHVAIQTSSNTPQLNLNGDLPPDLGERASEDPQSDEDTL</sequence>
<organism evidence="2 3">
    <name type="scientific">Ensete ventricosum</name>
    <name type="common">Abyssinian banana</name>
    <name type="synonym">Musa ensete</name>
    <dbReference type="NCBI Taxonomy" id="4639"/>
    <lineage>
        <taxon>Eukaryota</taxon>
        <taxon>Viridiplantae</taxon>
        <taxon>Streptophyta</taxon>
        <taxon>Embryophyta</taxon>
        <taxon>Tracheophyta</taxon>
        <taxon>Spermatophyta</taxon>
        <taxon>Magnoliopsida</taxon>
        <taxon>Liliopsida</taxon>
        <taxon>Zingiberales</taxon>
        <taxon>Musaceae</taxon>
        <taxon>Ensete</taxon>
    </lineage>
</organism>
<feature type="region of interest" description="Disordered" evidence="1">
    <location>
        <begin position="167"/>
        <end position="229"/>
    </location>
</feature>
<feature type="region of interest" description="Disordered" evidence="1">
    <location>
        <begin position="109"/>
        <end position="129"/>
    </location>
</feature>
<protein>
    <submittedName>
        <fullName evidence="2">Uncharacterized protein</fullName>
    </submittedName>
</protein>
<evidence type="ECO:0000313" key="3">
    <source>
        <dbReference type="Proteomes" id="UP000287651"/>
    </source>
</evidence>
<feature type="compositionally biased region" description="Polar residues" evidence="1">
    <location>
        <begin position="195"/>
        <end position="206"/>
    </location>
</feature>
<dbReference type="EMBL" id="AMZH03001861">
    <property type="protein sequence ID" value="RRT77710.1"/>
    <property type="molecule type" value="Genomic_DNA"/>
</dbReference>
<dbReference type="AlphaFoldDB" id="A0A427ANB9"/>
<comment type="caution">
    <text evidence="2">The sequence shown here is derived from an EMBL/GenBank/DDBJ whole genome shotgun (WGS) entry which is preliminary data.</text>
</comment>
<evidence type="ECO:0000256" key="1">
    <source>
        <dbReference type="SAM" id="MobiDB-lite"/>
    </source>
</evidence>
<evidence type="ECO:0000313" key="2">
    <source>
        <dbReference type="EMBL" id="RRT77710.1"/>
    </source>
</evidence>
<proteinExistence type="predicted"/>
<feature type="compositionally biased region" description="Polar residues" evidence="1">
    <location>
        <begin position="1"/>
        <end position="10"/>
    </location>
</feature>
<name>A0A427ANB9_ENSVE</name>